<evidence type="ECO:0000256" key="3">
    <source>
        <dbReference type="SAM" id="SignalP"/>
    </source>
</evidence>
<dbReference type="AlphaFoldDB" id="U4LSB7"/>
<evidence type="ECO:0000313" key="5">
    <source>
        <dbReference type="EMBL" id="CCX34484.1"/>
    </source>
</evidence>
<dbReference type="InterPro" id="IPR018466">
    <property type="entry name" value="Kre9/Knh1-like_N"/>
</dbReference>
<feature type="signal peptide" evidence="3">
    <location>
        <begin position="1"/>
        <end position="18"/>
    </location>
</feature>
<dbReference type="Proteomes" id="UP000018144">
    <property type="component" value="Unassembled WGS sequence"/>
</dbReference>
<feature type="compositionally biased region" description="Low complexity" evidence="2">
    <location>
        <begin position="122"/>
        <end position="137"/>
    </location>
</feature>
<proteinExistence type="predicted"/>
<gene>
    <name evidence="5" type="ORF">PCON_03748</name>
</gene>
<feature type="chain" id="PRO_5004651619" evidence="3">
    <location>
        <begin position="19"/>
        <end position="220"/>
    </location>
</feature>
<sequence length="220" mass="22538">MQFSTAALFTAFASVVFAASSTENPITSPDGTKTIIAGEPFLIKWTPTTKGTITLKLRQGPSDNLNDVETIADSVVNSGSYEWTPASQLPSGDNYAIMITTDNKEDNYTPLIKIKGNGAVQSGSKSSSTEVASKTSSHAAHITTPAGHNSTLPGSNSTITSTQKYSNSTTLTKSSSKTATLSATASVSATPSAPASGAMGVVRSPIALVACLVAGVVFLN</sequence>
<dbReference type="eggNOG" id="ENOG502S73X">
    <property type="taxonomic scope" value="Eukaryota"/>
</dbReference>
<dbReference type="InterPro" id="IPR052982">
    <property type="entry name" value="SRP1/TIP1-like"/>
</dbReference>
<dbReference type="Pfam" id="PF10342">
    <property type="entry name" value="Kre9_KNH"/>
    <property type="match status" value="1"/>
</dbReference>
<evidence type="ECO:0000256" key="2">
    <source>
        <dbReference type="SAM" id="MobiDB-lite"/>
    </source>
</evidence>
<keyword evidence="6" id="KW-1185">Reference proteome</keyword>
<keyword evidence="1 3" id="KW-0732">Signal</keyword>
<evidence type="ECO:0000256" key="1">
    <source>
        <dbReference type="ARBA" id="ARBA00022729"/>
    </source>
</evidence>
<protein>
    <submittedName>
        <fullName evidence="5">Similar to Uncharacterized serine-rich protein C1E8.05 acc. no. O42970</fullName>
    </submittedName>
</protein>
<organism evidence="5 6">
    <name type="scientific">Pyronema omphalodes (strain CBS 100304)</name>
    <name type="common">Pyronema confluens</name>
    <dbReference type="NCBI Taxonomy" id="1076935"/>
    <lineage>
        <taxon>Eukaryota</taxon>
        <taxon>Fungi</taxon>
        <taxon>Dikarya</taxon>
        <taxon>Ascomycota</taxon>
        <taxon>Pezizomycotina</taxon>
        <taxon>Pezizomycetes</taxon>
        <taxon>Pezizales</taxon>
        <taxon>Pyronemataceae</taxon>
        <taxon>Pyronema</taxon>
    </lineage>
</organism>
<feature type="region of interest" description="Disordered" evidence="2">
    <location>
        <begin position="118"/>
        <end position="177"/>
    </location>
</feature>
<dbReference type="OMA" id="PAIITWI"/>
<dbReference type="EMBL" id="HF936539">
    <property type="protein sequence ID" value="CCX34484.1"/>
    <property type="molecule type" value="Genomic_DNA"/>
</dbReference>
<feature type="compositionally biased region" description="Polar residues" evidence="2">
    <location>
        <begin position="146"/>
        <end position="167"/>
    </location>
</feature>
<dbReference type="STRING" id="1076935.U4LSB7"/>
<feature type="compositionally biased region" description="Low complexity" evidence="2">
    <location>
        <begin position="168"/>
        <end position="177"/>
    </location>
</feature>
<dbReference type="PANTHER" id="PTHR40633:SF1">
    <property type="entry name" value="GPI ANCHORED SERINE-THREONINE RICH PROTEIN (AFU_ORTHOLOGUE AFUA_1G03630)"/>
    <property type="match status" value="1"/>
</dbReference>
<name>U4LSB7_PYROM</name>
<evidence type="ECO:0000259" key="4">
    <source>
        <dbReference type="Pfam" id="PF10342"/>
    </source>
</evidence>
<dbReference type="OrthoDB" id="4094614at2759"/>
<accession>U4LSB7</accession>
<feature type="domain" description="Yeast cell wall synthesis Kre9/Knh1-like N-terminal" evidence="4">
    <location>
        <begin position="28"/>
        <end position="110"/>
    </location>
</feature>
<evidence type="ECO:0000313" key="6">
    <source>
        <dbReference type="Proteomes" id="UP000018144"/>
    </source>
</evidence>
<reference evidence="5 6" key="1">
    <citation type="journal article" date="2013" name="PLoS Genet.">
        <title>The genome and development-dependent transcriptomes of Pyronema confluens: a window into fungal evolution.</title>
        <authorList>
            <person name="Traeger S."/>
            <person name="Altegoer F."/>
            <person name="Freitag M."/>
            <person name="Gabaldon T."/>
            <person name="Kempken F."/>
            <person name="Kumar A."/>
            <person name="Marcet-Houben M."/>
            <person name="Poggeler S."/>
            <person name="Stajich J.E."/>
            <person name="Nowrousian M."/>
        </authorList>
    </citation>
    <scope>NUCLEOTIDE SEQUENCE [LARGE SCALE GENOMIC DNA]</scope>
    <source>
        <strain evidence="6">CBS 100304</strain>
        <tissue evidence="5">Vegetative mycelium</tissue>
    </source>
</reference>
<dbReference type="PANTHER" id="PTHR40633">
    <property type="entry name" value="MATRIX PROTEIN, PUTATIVE (AFU_ORTHOLOGUE AFUA_8G05410)-RELATED"/>
    <property type="match status" value="1"/>
</dbReference>